<evidence type="ECO:0008006" key="5">
    <source>
        <dbReference type="Google" id="ProtNLM"/>
    </source>
</evidence>
<dbReference type="EMBL" id="VBOS01000382">
    <property type="protein sequence ID" value="TMQ51264.1"/>
    <property type="molecule type" value="Genomic_DNA"/>
</dbReference>
<dbReference type="GO" id="GO:0008883">
    <property type="term" value="F:glutamyl-tRNA reductase activity"/>
    <property type="evidence" value="ECO:0007669"/>
    <property type="project" value="InterPro"/>
</dbReference>
<evidence type="ECO:0000313" key="3">
    <source>
        <dbReference type="EMBL" id="TMQ51264.1"/>
    </source>
</evidence>
<dbReference type="PANTHER" id="PTHR43013:SF1">
    <property type="entry name" value="GLUTAMYL-TRNA REDUCTASE"/>
    <property type="match status" value="1"/>
</dbReference>
<dbReference type="Proteomes" id="UP000317716">
    <property type="component" value="Unassembled WGS sequence"/>
</dbReference>
<proteinExistence type="predicted"/>
<dbReference type="GO" id="GO:0050661">
    <property type="term" value="F:NADP binding"/>
    <property type="evidence" value="ECO:0007669"/>
    <property type="project" value="InterPro"/>
</dbReference>
<dbReference type="GO" id="GO:0019353">
    <property type="term" value="P:protoporphyrinogen IX biosynthetic process from glutamate"/>
    <property type="evidence" value="ECO:0007669"/>
    <property type="project" value="TreeGrafter"/>
</dbReference>
<dbReference type="InterPro" id="IPR015896">
    <property type="entry name" value="4pyrrol_synth_GluRdtase_dimer"/>
</dbReference>
<evidence type="ECO:0000259" key="2">
    <source>
        <dbReference type="Pfam" id="PF01488"/>
    </source>
</evidence>
<feature type="domain" description="Quinate/shikimate 5-dehydrogenase/glutamyl-tRNA reductase" evidence="2">
    <location>
        <begin position="2"/>
        <end position="63"/>
    </location>
</feature>
<comment type="caution">
    <text evidence="3">The sequence shown here is derived from an EMBL/GenBank/DDBJ whole genome shotgun (WGS) entry which is preliminary data.</text>
</comment>
<dbReference type="PANTHER" id="PTHR43013">
    <property type="entry name" value="GLUTAMYL-TRNA REDUCTASE"/>
    <property type="match status" value="1"/>
</dbReference>
<reference evidence="3 4" key="1">
    <citation type="journal article" date="2019" name="Nat. Microbiol.">
        <title>Mediterranean grassland soil C-N compound turnover is dependent on rainfall and depth, and is mediated by genomically divergent microorganisms.</title>
        <authorList>
            <person name="Diamond S."/>
            <person name="Andeer P.F."/>
            <person name="Li Z."/>
            <person name="Crits-Christoph A."/>
            <person name="Burstein D."/>
            <person name="Anantharaman K."/>
            <person name="Lane K.R."/>
            <person name="Thomas B.C."/>
            <person name="Pan C."/>
            <person name="Northen T.R."/>
            <person name="Banfield J.F."/>
        </authorList>
    </citation>
    <scope>NUCLEOTIDE SEQUENCE [LARGE SCALE GENOMIC DNA]</scope>
    <source>
        <strain evidence="3">WS_2</strain>
    </source>
</reference>
<dbReference type="InterPro" id="IPR006151">
    <property type="entry name" value="Shikm_DH/Glu-tRNA_Rdtase"/>
</dbReference>
<dbReference type="AlphaFoldDB" id="A0A538SIQ8"/>
<evidence type="ECO:0000259" key="1">
    <source>
        <dbReference type="Pfam" id="PF00745"/>
    </source>
</evidence>
<protein>
    <recommendedName>
        <fullName evidence="5">Glutamyl-tRNA reductase</fullName>
    </recommendedName>
</protein>
<dbReference type="SUPFAM" id="SSF69075">
    <property type="entry name" value="Glutamyl tRNA-reductase dimerization domain"/>
    <property type="match status" value="1"/>
</dbReference>
<accession>A0A538SIQ8</accession>
<evidence type="ECO:0000313" key="4">
    <source>
        <dbReference type="Proteomes" id="UP000317716"/>
    </source>
</evidence>
<dbReference type="Gene3D" id="3.40.50.720">
    <property type="entry name" value="NAD(P)-binding Rossmann-like Domain"/>
    <property type="match status" value="1"/>
</dbReference>
<name>A0A538SIQ8_UNCEI</name>
<sequence>ADADALIVAIQVPTPLVTPALMAQALAGRTKPLVVVALSMPRAVSPEVASLPGVTLVDLSRLEDAVELTRKLREREIPLVETLLEAELERFEEEAHEHAARPLVAELRVRAEAIRKAEVERAVAAGDIDAEMLDRVTRRLVDRLLRVPSAALRLGARPRAGGAGPLECVLGEGE</sequence>
<dbReference type="Pfam" id="PF00745">
    <property type="entry name" value="GlutR_dimer"/>
    <property type="match status" value="1"/>
</dbReference>
<feature type="non-terminal residue" evidence="3">
    <location>
        <position position="1"/>
    </location>
</feature>
<feature type="domain" description="Tetrapyrrole biosynthesis glutamyl-tRNA reductase dimerisation" evidence="1">
    <location>
        <begin position="80"/>
        <end position="157"/>
    </location>
</feature>
<dbReference type="Pfam" id="PF01488">
    <property type="entry name" value="Shikimate_DH"/>
    <property type="match status" value="1"/>
</dbReference>
<organism evidence="3 4">
    <name type="scientific">Eiseniibacteriota bacterium</name>
    <dbReference type="NCBI Taxonomy" id="2212470"/>
    <lineage>
        <taxon>Bacteria</taxon>
        <taxon>Candidatus Eiseniibacteriota</taxon>
    </lineage>
</organism>
<dbReference type="InterPro" id="IPR036453">
    <property type="entry name" value="GluRdtase_dimer_dom_sf"/>
</dbReference>
<gene>
    <name evidence="3" type="ORF">E6K72_10665</name>
</gene>